<sequence length="128" mass="14389">MKAYQYVVLRLVPRVDREEFLNVGVVLYCQDADFLDAAWELDDARVGSFAPMCDVEGVRRMLERVRSVCRGETGRGLPTLDKPGQRFGWIIAPRSTVVQPGPVHGGLTDDPAGRLAHLLERLVRVQRD</sequence>
<reference evidence="1 2" key="1">
    <citation type="submission" date="2022-11" db="EMBL/GenBank/DDBJ databases">
        <title>Anaerobic phenanthrene biodegradation by a DNRA strain PheN6.</title>
        <authorList>
            <person name="Zhang Z."/>
        </authorList>
    </citation>
    <scope>NUCLEOTIDE SEQUENCE [LARGE SCALE GENOMIC DNA]</scope>
    <source>
        <strain evidence="1 2">PheN6</strain>
    </source>
</reference>
<gene>
    <name evidence="1" type="ORF">OO014_09205</name>
</gene>
<dbReference type="RefSeq" id="WP_272462009.1">
    <property type="nucleotide sequence ID" value="NZ_JAPFQL010000033.1"/>
</dbReference>
<organism evidence="1 2">
    <name type="scientific">Intrasporangium calvum</name>
    <dbReference type="NCBI Taxonomy" id="53358"/>
    <lineage>
        <taxon>Bacteria</taxon>
        <taxon>Bacillati</taxon>
        <taxon>Actinomycetota</taxon>
        <taxon>Actinomycetes</taxon>
        <taxon>Micrococcales</taxon>
        <taxon>Intrasporangiaceae</taxon>
        <taxon>Intrasporangium</taxon>
    </lineage>
</organism>
<dbReference type="InterPro" id="IPR021398">
    <property type="entry name" value="DUF3037"/>
</dbReference>
<proteinExistence type="predicted"/>
<comment type="caution">
    <text evidence="1">The sequence shown here is derived from an EMBL/GenBank/DDBJ whole genome shotgun (WGS) entry which is preliminary data.</text>
</comment>
<dbReference type="EMBL" id="JAPFQL010000033">
    <property type="protein sequence ID" value="MDC5697433.1"/>
    <property type="molecule type" value="Genomic_DNA"/>
</dbReference>
<protein>
    <submittedName>
        <fullName evidence="1">DUF3037 domain-containing protein</fullName>
    </submittedName>
</protein>
<dbReference type="Pfam" id="PF11236">
    <property type="entry name" value="DUF3037"/>
    <property type="match status" value="1"/>
</dbReference>
<keyword evidence="2" id="KW-1185">Reference proteome</keyword>
<evidence type="ECO:0000313" key="2">
    <source>
        <dbReference type="Proteomes" id="UP001150259"/>
    </source>
</evidence>
<accession>A0ABT5GGQ3</accession>
<evidence type="ECO:0000313" key="1">
    <source>
        <dbReference type="EMBL" id="MDC5697433.1"/>
    </source>
</evidence>
<dbReference type="Proteomes" id="UP001150259">
    <property type="component" value="Unassembled WGS sequence"/>
</dbReference>
<name>A0ABT5GGQ3_9MICO</name>